<dbReference type="InterPro" id="IPR004045">
    <property type="entry name" value="Glutathione_S-Trfase_N"/>
</dbReference>
<dbReference type="Gene3D" id="3.40.30.10">
    <property type="entry name" value="Glutaredoxin"/>
    <property type="match status" value="1"/>
</dbReference>
<dbReference type="InterPro" id="IPR036249">
    <property type="entry name" value="Thioredoxin-like_sf"/>
</dbReference>
<dbReference type="EMBL" id="JBFXLS010000003">
    <property type="protein sequence ID" value="KAL2833848.1"/>
    <property type="molecule type" value="Genomic_DNA"/>
</dbReference>
<dbReference type="SUPFAM" id="SSF47616">
    <property type="entry name" value="GST C-terminal domain-like"/>
    <property type="match status" value="1"/>
</dbReference>
<dbReference type="InterPro" id="IPR050983">
    <property type="entry name" value="GST_Omega/HSP26"/>
</dbReference>
<dbReference type="Gene3D" id="1.20.1050.10">
    <property type="match status" value="1"/>
</dbReference>
<dbReference type="CDD" id="cd00570">
    <property type="entry name" value="GST_N_family"/>
    <property type="match status" value="1"/>
</dbReference>
<dbReference type="PROSITE" id="PS50404">
    <property type="entry name" value="GST_NTER"/>
    <property type="match status" value="1"/>
</dbReference>
<dbReference type="PANTHER" id="PTHR43968">
    <property type="match status" value="1"/>
</dbReference>
<dbReference type="PROSITE" id="PS51354">
    <property type="entry name" value="GLUTAREDOXIN_2"/>
    <property type="match status" value="1"/>
</dbReference>
<protein>
    <submittedName>
        <fullName evidence="2">Thioredoxin-like protein</fullName>
    </submittedName>
</protein>
<dbReference type="Proteomes" id="UP001610335">
    <property type="component" value="Unassembled WGS sequence"/>
</dbReference>
<feature type="domain" description="GST N-terminal" evidence="1">
    <location>
        <begin position="3"/>
        <end position="82"/>
    </location>
</feature>
<comment type="caution">
    <text evidence="2">The sequence shown here is derived from an EMBL/GenBank/DDBJ whole genome shotgun (WGS) entry which is preliminary data.</text>
</comment>
<sequence>MAPKITLYTAHHCPFAHRAQIALREIGLTFETVLIDITVPRTKEYLSVNPRGLVPALFYDGHVLTESSLITQFLMDSHPSHLLKATSEQGGGLQRYRNGFFLDTYFNKVHPFFDTAVYSSGEEKMTATNKYIDAVVQEIEPLLADAAPFFGGSDRFTLAEVQTGSFLLRVLSLPKHADILPNFMLQSLQERAPNFWKWSHAVIAEESVTAVWDEENVVRRTLERIKKQQAPTQTK</sequence>
<dbReference type="SFLD" id="SFLDS00019">
    <property type="entry name" value="Glutathione_Transferase_(cytos"/>
    <property type="match status" value="1"/>
</dbReference>
<dbReference type="SUPFAM" id="SSF52833">
    <property type="entry name" value="Thioredoxin-like"/>
    <property type="match status" value="1"/>
</dbReference>
<name>A0ABR4J477_9EURO</name>
<gene>
    <name evidence="2" type="ORF">BDW59DRAFT_168890</name>
</gene>
<dbReference type="PANTHER" id="PTHR43968:SF8">
    <property type="entry name" value="S-TRANSFERASE, PUTATIVE (AFU_ORTHOLOGUE AFUA_2G00590)-RELATED"/>
    <property type="match status" value="1"/>
</dbReference>
<evidence type="ECO:0000259" key="1">
    <source>
        <dbReference type="PROSITE" id="PS50404"/>
    </source>
</evidence>
<reference evidence="2 3" key="1">
    <citation type="submission" date="2024-07" db="EMBL/GenBank/DDBJ databases">
        <title>Section-level genome sequencing and comparative genomics of Aspergillus sections Usti and Cavernicolus.</title>
        <authorList>
            <consortium name="Lawrence Berkeley National Laboratory"/>
            <person name="Nybo J.L."/>
            <person name="Vesth T.C."/>
            <person name="Theobald S."/>
            <person name="Frisvad J.C."/>
            <person name="Larsen T.O."/>
            <person name="Kjaerboelling I."/>
            <person name="Rothschild-Mancinelli K."/>
            <person name="Lyhne E.K."/>
            <person name="Kogle M.E."/>
            <person name="Barry K."/>
            <person name="Clum A."/>
            <person name="Na H."/>
            <person name="Ledsgaard L."/>
            <person name="Lin J."/>
            <person name="Lipzen A."/>
            <person name="Kuo A."/>
            <person name="Riley R."/>
            <person name="Mondo S."/>
            <person name="LaButti K."/>
            <person name="Haridas S."/>
            <person name="Pangalinan J."/>
            <person name="Salamov A.A."/>
            <person name="Simmons B.A."/>
            <person name="Magnuson J.K."/>
            <person name="Chen J."/>
            <person name="Drula E."/>
            <person name="Henrissat B."/>
            <person name="Wiebenga A."/>
            <person name="Lubbers R.J."/>
            <person name="Gomes A.C."/>
            <person name="Makela M.R."/>
            <person name="Stajich J."/>
            <person name="Grigoriev I.V."/>
            <person name="Mortensen U.H."/>
            <person name="De vries R.P."/>
            <person name="Baker S.E."/>
            <person name="Andersen M.R."/>
        </authorList>
    </citation>
    <scope>NUCLEOTIDE SEQUENCE [LARGE SCALE GENOMIC DNA]</scope>
    <source>
        <strain evidence="2 3">CBS 600.67</strain>
    </source>
</reference>
<dbReference type="SFLD" id="SFLDG00358">
    <property type="entry name" value="Main_(cytGST)"/>
    <property type="match status" value="1"/>
</dbReference>
<dbReference type="Pfam" id="PF13409">
    <property type="entry name" value="GST_N_2"/>
    <property type="match status" value="1"/>
</dbReference>
<proteinExistence type="predicted"/>
<evidence type="ECO:0000313" key="2">
    <source>
        <dbReference type="EMBL" id="KAL2833848.1"/>
    </source>
</evidence>
<accession>A0ABR4J477</accession>
<dbReference type="InterPro" id="IPR040079">
    <property type="entry name" value="Glutathione_S-Trfase"/>
</dbReference>
<organism evidence="2 3">
    <name type="scientific">Aspergillus cavernicola</name>
    <dbReference type="NCBI Taxonomy" id="176166"/>
    <lineage>
        <taxon>Eukaryota</taxon>
        <taxon>Fungi</taxon>
        <taxon>Dikarya</taxon>
        <taxon>Ascomycota</taxon>
        <taxon>Pezizomycotina</taxon>
        <taxon>Eurotiomycetes</taxon>
        <taxon>Eurotiomycetidae</taxon>
        <taxon>Eurotiales</taxon>
        <taxon>Aspergillaceae</taxon>
        <taxon>Aspergillus</taxon>
        <taxon>Aspergillus subgen. Nidulantes</taxon>
    </lineage>
</organism>
<dbReference type="InterPro" id="IPR036282">
    <property type="entry name" value="Glutathione-S-Trfase_C_sf"/>
</dbReference>
<keyword evidence="3" id="KW-1185">Reference proteome</keyword>
<evidence type="ECO:0000313" key="3">
    <source>
        <dbReference type="Proteomes" id="UP001610335"/>
    </source>
</evidence>